<evidence type="ECO:0000259" key="3">
    <source>
        <dbReference type="PROSITE" id="PS51371"/>
    </source>
</evidence>
<feature type="transmembrane region" description="Helical" evidence="2">
    <location>
        <begin position="138"/>
        <end position="162"/>
    </location>
</feature>
<evidence type="ECO:0000313" key="5">
    <source>
        <dbReference type="Proteomes" id="UP000474758"/>
    </source>
</evidence>
<keyword evidence="2" id="KW-1133">Transmembrane helix</keyword>
<feature type="transmembrane region" description="Helical" evidence="2">
    <location>
        <begin position="71"/>
        <end position="91"/>
    </location>
</feature>
<dbReference type="InterPro" id="IPR007065">
    <property type="entry name" value="HPP"/>
</dbReference>
<dbReference type="PROSITE" id="PS51371">
    <property type="entry name" value="CBS"/>
    <property type="match status" value="1"/>
</dbReference>
<organism evidence="4 5">
    <name type="scientific">Paragemmobacter kunshanensis</name>
    <dbReference type="NCBI Taxonomy" id="2583234"/>
    <lineage>
        <taxon>Bacteria</taxon>
        <taxon>Pseudomonadati</taxon>
        <taxon>Pseudomonadota</taxon>
        <taxon>Alphaproteobacteria</taxon>
        <taxon>Rhodobacterales</taxon>
        <taxon>Paracoccaceae</taxon>
        <taxon>Paragemmobacter</taxon>
    </lineage>
</organism>
<feature type="transmembrane region" description="Helical" evidence="2">
    <location>
        <begin position="98"/>
        <end position="118"/>
    </location>
</feature>
<dbReference type="SMART" id="SM00116">
    <property type="entry name" value="CBS"/>
    <property type="match status" value="2"/>
</dbReference>
<evidence type="ECO:0000256" key="2">
    <source>
        <dbReference type="SAM" id="Phobius"/>
    </source>
</evidence>
<keyword evidence="2" id="KW-0472">Membrane</keyword>
<dbReference type="InterPro" id="IPR000644">
    <property type="entry name" value="CBS_dom"/>
</dbReference>
<dbReference type="Proteomes" id="UP000474758">
    <property type="component" value="Unassembled WGS sequence"/>
</dbReference>
<dbReference type="PANTHER" id="PTHR33741:SF5">
    <property type="entry name" value="TRANSMEMBRANE PROTEIN DDB_G0269096-RELATED"/>
    <property type="match status" value="1"/>
</dbReference>
<gene>
    <name evidence="4" type="ORF">G5V65_01485</name>
</gene>
<comment type="caution">
    <text evidence="4">The sequence shown here is derived from an EMBL/GenBank/DDBJ whole genome shotgun (WGS) entry which is preliminary data.</text>
</comment>
<protein>
    <submittedName>
        <fullName evidence="4">CBS domain-containing protein</fullName>
    </submittedName>
</protein>
<dbReference type="Pfam" id="PF04982">
    <property type="entry name" value="TM_HPP"/>
    <property type="match status" value="1"/>
</dbReference>
<keyword evidence="1" id="KW-0129">CBS domain</keyword>
<dbReference type="AlphaFoldDB" id="A0A6M1TUE0"/>
<evidence type="ECO:0000313" key="4">
    <source>
        <dbReference type="EMBL" id="NGQ89552.1"/>
    </source>
</evidence>
<sequence length="356" mass="36677">MMRLRALGPAMPMMKPGVAVSAGIGAAVGLLACDLLLWLIAQGAEIGHLLLVAPFGASALLIFVIPNSPLAQPWSVVIGNTVAALAALAVMRVTDVPLIAAPLAVGLAIVLMGMARALHPPAGAVALATVLAAGEADFPGLSFAIIPVGLGSVFLVAAGIVWHHFSGRFYPFRQPHAPDQGKADPPPERRLGLRPEELATLIDRLRMAPNIGVEDLARVLDAAEMEAASHHLGGLTAADVMTRDLVTADADMTVGELADLFRRHGFKTLPLATAAGDHVGLIDQSMLLGQLDPDLTAGDLARDVATLGPDADAAALMALLAVGRQQAVPIVAAGKLVGLVTRSDLLALLAARLREG</sequence>
<name>A0A6M1TUE0_9RHOB</name>
<reference evidence="4 5" key="1">
    <citation type="submission" date="2020-02" db="EMBL/GenBank/DDBJ databases">
        <title>Rhodobacter translucens sp. nov., a novel bacterium isolated from activated sludge.</title>
        <authorList>
            <person name="Liu J."/>
        </authorList>
    </citation>
    <scope>NUCLEOTIDE SEQUENCE [LARGE SCALE GENOMIC DNA]</scope>
    <source>
        <strain evidence="4 5">HX-7-19</strain>
    </source>
</reference>
<dbReference type="EMBL" id="JAALFE010000001">
    <property type="protein sequence ID" value="NGQ89552.1"/>
    <property type="molecule type" value="Genomic_DNA"/>
</dbReference>
<proteinExistence type="predicted"/>
<feature type="transmembrane region" description="Helical" evidence="2">
    <location>
        <begin position="46"/>
        <end position="65"/>
    </location>
</feature>
<accession>A0A6M1TUE0</accession>
<keyword evidence="5" id="KW-1185">Reference proteome</keyword>
<dbReference type="Pfam" id="PF00571">
    <property type="entry name" value="CBS"/>
    <property type="match status" value="2"/>
</dbReference>
<feature type="domain" description="CBS" evidence="3">
    <location>
        <begin position="241"/>
        <end position="300"/>
    </location>
</feature>
<evidence type="ECO:0000256" key="1">
    <source>
        <dbReference type="PROSITE-ProRule" id="PRU00703"/>
    </source>
</evidence>
<dbReference type="InterPro" id="IPR046342">
    <property type="entry name" value="CBS_dom_sf"/>
</dbReference>
<dbReference type="PANTHER" id="PTHR33741">
    <property type="entry name" value="TRANSMEMBRANE PROTEIN DDB_G0269096-RELATED"/>
    <property type="match status" value="1"/>
</dbReference>
<dbReference type="PROSITE" id="PS51257">
    <property type="entry name" value="PROKAR_LIPOPROTEIN"/>
    <property type="match status" value="1"/>
</dbReference>
<dbReference type="InterPro" id="IPR058581">
    <property type="entry name" value="TM_HPP"/>
</dbReference>
<dbReference type="Gene3D" id="3.10.580.10">
    <property type="entry name" value="CBS-domain"/>
    <property type="match status" value="2"/>
</dbReference>
<feature type="transmembrane region" description="Helical" evidence="2">
    <location>
        <begin position="20"/>
        <end position="39"/>
    </location>
</feature>
<keyword evidence="2" id="KW-0812">Transmembrane</keyword>
<dbReference type="RefSeq" id="WP_165046641.1">
    <property type="nucleotide sequence ID" value="NZ_JAALFE010000001.1"/>
</dbReference>
<dbReference type="SUPFAM" id="SSF54631">
    <property type="entry name" value="CBS-domain pair"/>
    <property type="match status" value="1"/>
</dbReference>